<keyword evidence="7 9" id="KW-0315">Glutamine amidotransferase</keyword>
<dbReference type="PIRSF" id="PIRSF001589">
    <property type="entry name" value="Asn_synthetase_glu-h"/>
    <property type="match status" value="1"/>
</dbReference>
<dbReference type="AlphaFoldDB" id="A0A1G9XGF4"/>
<keyword evidence="6 9" id="KW-0061">Asparagine biosynthesis</keyword>
<keyword evidence="4 10" id="KW-0547">Nucleotide-binding</keyword>
<evidence type="ECO:0000256" key="7">
    <source>
        <dbReference type="ARBA" id="ARBA00022962"/>
    </source>
</evidence>
<evidence type="ECO:0000256" key="4">
    <source>
        <dbReference type="ARBA" id="ARBA00022741"/>
    </source>
</evidence>
<evidence type="ECO:0000256" key="5">
    <source>
        <dbReference type="ARBA" id="ARBA00022840"/>
    </source>
</evidence>
<evidence type="ECO:0000313" key="13">
    <source>
        <dbReference type="EMBL" id="SDM95355.1"/>
    </source>
</evidence>
<feature type="binding site" evidence="10">
    <location>
        <position position="102"/>
    </location>
    <ligand>
        <name>L-glutamine</name>
        <dbReference type="ChEBI" id="CHEBI:58359"/>
    </ligand>
</feature>
<sequence>MCGITGWVAYARDLTCEQATVEAMTATMRERGPDAGATWLAQHAALGHRRLAVIDIEGGAQPMTADTPDGQVVLTYSGEVYNFVELREELRRRGHAFRTAGDTEVVLRAYLEWGDALVDRLNGMYAFAIWDARAERLLLVRDRLGVKPLYLYRTADGVLFGSEPKAILANPLAKRRVGLTGLRELFAYSKNIGEAVWAGMRELKPGRLAIMDRSGLRERTYWRLEARPHEDDVETTSAHIRELLDDIMRRQLVSDVPQCVLLSGGLDSSALTGLAAQHLNPLRTFAVDFVGQTDNFTANVLQDSPDAPFVKDVAEHVGTDHTDIVLDHSTLADPQVRAAAVGARDIPIGLGDMDNSLYLLSKAVREHSTVAISGESADEVFGGYWWFHDPGVQHGNLPPWVSGPGGKQSVGRPLLRKELRDQLDIETFLKDSYAAIRAESPVLPGEDPHQRRMRQICYAHLTRFLPYMLDRKDRMSMAVGLEVRVPFCDYRLVEYVFNAPWAMQTHDGREKSLLRSAVRDVIPRSVLERRKSPYPSTQELKYVMALQEQVEELLNDRSNPTFNIIDADWAREIVSREPGSLNRVDRLFTERLLDIAAWLAAHRLELHLT</sequence>
<evidence type="ECO:0000256" key="2">
    <source>
        <dbReference type="ARBA" id="ARBA00005752"/>
    </source>
</evidence>
<gene>
    <name evidence="13" type="ORF">SAMN04489726_4173</name>
</gene>
<evidence type="ECO:0000256" key="10">
    <source>
        <dbReference type="PIRSR" id="PIRSR001589-2"/>
    </source>
</evidence>
<dbReference type="RefSeq" id="WP_030430556.1">
    <property type="nucleotide sequence ID" value="NZ_JOEF01000013.1"/>
</dbReference>
<protein>
    <recommendedName>
        <fullName evidence="3">asparagine synthase (glutamine-hydrolyzing)</fullName>
        <ecNumber evidence="3">6.3.5.4</ecNumber>
    </recommendedName>
</protein>
<dbReference type="STRING" id="211114.SAMN04489726_4173"/>
<accession>A0A1G9XGF4</accession>
<dbReference type="Gene3D" id="3.40.50.620">
    <property type="entry name" value="HUPs"/>
    <property type="match status" value="1"/>
</dbReference>
<dbReference type="PROSITE" id="PS51278">
    <property type="entry name" value="GATASE_TYPE_2"/>
    <property type="match status" value="1"/>
</dbReference>
<reference evidence="13 14" key="1">
    <citation type="submission" date="2016-10" db="EMBL/GenBank/DDBJ databases">
        <authorList>
            <person name="de Groot N.N."/>
        </authorList>
    </citation>
    <scope>NUCLEOTIDE SEQUENCE [LARGE SCALE GENOMIC DNA]</scope>
    <source>
        <strain evidence="13 14">DSM 44149</strain>
    </source>
</reference>
<dbReference type="Proteomes" id="UP000183376">
    <property type="component" value="Chromosome I"/>
</dbReference>
<dbReference type="InterPro" id="IPR014729">
    <property type="entry name" value="Rossmann-like_a/b/a_fold"/>
</dbReference>
<dbReference type="InterPro" id="IPR017932">
    <property type="entry name" value="GATase_2_dom"/>
</dbReference>
<dbReference type="Pfam" id="PF13537">
    <property type="entry name" value="GATase_7"/>
    <property type="match status" value="1"/>
</dbReference>
<dbReference type="eggNOG" id="COG0367">
    <property type="taxonomic scope" value="Bacteria"/>
</dbReference>
<dbReference type="Pfam" id="PF00733">
    <property type="entry name" value="Asn_synthase"/>
    <property type="match status" value="1"/>
</dbReference>
<dbReference type="SUPFAM" id="SSF52402">
    <property type="entry name" value="Adenine nucleotide alpha hydrolases-like"/>
    <property type="match status" value="1"/>
</dbReference>
<dbReference type="EC" id="6.3.5.4" evidence="3"/>
<name>A0A1G9XGF4_ALLAB</name>
<dbReference type="PANTHER" id="PTHR43284:SF1">
    <property type="entry name" value="ASPARAGINE SYNTHETASE"/>
    <property type="match status" value="1"/>
</dbReference>
<dbReference type="NCBIfam" id="TIGR01536">
    <property type="entry name" value="asn_synth_AEB"/>
    <property type="match status" value="1"/>
</dbReference>
<dbReference type="GO" id="GO:0004066">
    <property type="term" value="F:asparagine synthase (glutamine-hydrolyzing) activity"/>
    <property type="evidence" value="ECO:0007669"/>
    <property type="project" value="UniProtKB-EC"/>
</dbReference>
<evidence type="ECO:0000256" key="1">
    <source>
        <dbReference type="ARBA" id="ARBA00005187"/>
    </source>
</evidence>
<organism evidence="13 14">
    <name type="scientific">Allokutzneria albata</name>
    <name type="common">Kibdelosporangium albatum</name>
    <dbReference type="NCBI Taxonomy" id="211114"/>
    <lineage>
        <taxon>Bacteria</taxon>
        <taxon>Bacillati</taxon>
        <taxon>Actinomycetota</taxon>
        <taxon>Actinomycetes</taxon>
        <taxon>Pseudonocardiales</taxon>
        <taxon>Pseudonocardiaceae</taxon>
        <taxon>Allokutzneria</taxon>
    </lineage>
</organism>
<dbReference type="SUPFAM" id="SSF56235">
    <property type="entry name" value="N-terminal nucleophile aminohydrolases (Ntn hydrolases)"/>
    <property type="match status" value="1"/>
</dbReference>
<dbReference type="InterPro" id="IPR033738">
    <property type="entry name" value="AsnB_N"/>
</dbReference>
<keyword evidence="9" id="KW-0028">Amino-acid biosynthesis</keyword>
<dbReference type="InterPro" id="IPR051786">
    <property type="entry name" value="ASN_synthetase/amidase"/>
</dbReference>
<dbReference type="OrthoDB" id="9763290at2"/>
<evidence type="ECO:0000256" key="3">
    <source>
        <dbReference type="ARBA" id="ARBA00012737"/>
    </source>
</evidence>
<dbReference type="EMBL" id="LT629701">
    <property type="protein sequence ID" value="SDM95355.1"/>
    <property type="molecule type" value="Genomic_DNA"/>
</dbReference>
<feature type="domain" description="Glutamine amidotransferase type-2" evidence="12">
    <location>
        <begin position="2"/>
        <end position="214"/>
    </location>
</feature>
<dbReference type="GO" id="GO:0006529">
    <property type="term" value="P:asparagine biosynthetic process"/>
    <property type="evidence" value="ECO:0007669"/>
    <property type="project" value="UniProtKB-KW"/>
</dbReference>
<dbReference type="PANTHER" id="PTHR43284">
    <property type="entry name" value="ASPARAGINE SYNTHETASE (GLUTAMINE-HYDROLYZING)"/>
    <property type="match status" value="1"/>
</dbReference>
<feature type="binding site" evidence="10">
    <location>
        <begin position="373"/>
        <end position="374"/>
    </location>
    <ligand>
        <name>ATP</name>
        <dbReference type="ChEBI" id="CHEBI:30616"/>
    </ligand>
</feature>
<comment type="pathway">
    <text evidence="1">Amino-acid biosynthesis; L-asparagine biosynthesis; L-asparagine from L-aspartate (L-Gln route): step 1/1.</text>
</comment>
<evidence type="ECO:0000313" key="14">
    <source>
        <dbReference type="Proteomes" id="UP000183376"/>
    </source>
</evidence>
<evidence type="ECO:0000256" key="11">
    <source>
        <dbReference type="PIRSR" id="PIRSR001589-3"/>
    </source>
</evidence>
<feature type="site" description="Important for beta-aspartyl-AMP intermediate formation" evidence="11">
    <location>
        <position position="375"/>
    </location>
</feature>
<dbReference type="CDD" id="cd01991">
    <property type="entry name" value="Asn_synthase_B_C"/>
    <property type="match status" value="1"/>
</dbReference>
<dbReference type="Gene3D" id="3.60.20.10">
    <property type="entry name" value="Glutamine Phosphoribosylpyrophosphate, subunit 1, domain 1"/>
    <property type="match status" value="1"/>
</dbReference>
<dbReference type="InterPro" id="IPR006426">
    <property type="entry name" value="Asn_synth_AEB"/>
</dbReference>
<feature type="binding site" evidence="10">
    <location>
        <position position="261"/>
    </location>
    <ligand>
        <name>ATP</name>
        <dbReference type="ChEBI" id="CHEBI:30616"/>
    </ligand>
</feature>
<evidence type="ECO:0000259" key="12">
    <source>
        <dbReference type="PROSITE" id="PS51278"/>
    </source>
</evidence>
<keyword evidence="14" id="KW-1185">Reference proteome</keyword>
<dbReference type="GO" id="GO:0005524">
    <property type="term" value="F:ATP binding"/>
    <property type="evidence" value="ECO:0007669"/>
    <property type="project" value="UniProtKB-KW"/>
</dbReference>
<keyword evidence="5 10" id="KW-0067">ATP-binding</keyword>
<evidence type="ECO:0000256" key="9">
    <source>
        <dbReference type="PIRSR" id="PIRSR001589-1"/>
    </source>
</evidence>
<evidence type="ECO:0000256" key="6">
    <source>
        <dbReference type="ARBA" id="ARBA00022888"/>
    </source>
</evidence>
<dbReference type="GO" id="GO:0005829">
    <property type="term" value="C:cytosol"/>
    <property type="evidence" value="ECO:0007669"/>
    <property type="project" value="TreeGrafter"/>
</dbReference>
<evidence type="ECO:0000256" key="8">
    <source>
        <dbReference type="ARBA" id="ARBA00048741"/>
    </source>
</evidence>
<dbReference type="InterPro" id="IPR029055">
    <property type="entry name" value="Ntn_hydrolases_N"/>
</dbReference>
<dbReference type="InterPro" id="IPR001962">
    <property type="entry name" value="Asn_synthase"/>
</dbReference>
<comment type="similarity">
    <text evidence="2">Belongs to the asparagine synthetase family.</text>
</comment>
<proteinExistence type="inferred from homology"/>
<feature type="active site" description="For GATase activity" evidence="9">
    <location>
        <position position="2"/>
    </location>
</feature>
<comment type="catalytic activity">
    <reaction evidence="8">
        <text>L-aspartate + L-glutamine + ATP + H2O = L-asparagine + L-glutamate + AMP + diphosphate + H(+)</text>
        <dbReference type="Rhea" id="RHEA:12228"/>
        <dbReference type="ChEBI" id="CHEBI:15377"/>
        <dbReference type="ChEBI" id="CHEBI:15378"/>
        <dbReference type="ChEBI" id="CHEBI:29985"/>
        <dbReference type="ChEBI" id="CHEBI:29991"/>
        <dbReference type="ChEBI" id="CHEBI:30616"/>
        <dbReference type="ChEBI" id="CHEBI:33019"/>
        <dbReference type="ChEBI" id="CHEBI:58048"/>
        <dbReference type="ChEBI" id="CHEBI:58359"/>
        <dbReference type="ChEBI" id="CHEBI:456215"/>
        <dbReference type="EC" id="6.3.5.4"/>
    </reaction>
</comment>
<dbReference type="CDD" id="cd00712">
    <property type="entry name" value="AsnB"/>
    <property type="match status" value="1"/>
</dbReference>